<feature type="transmembrane region" description="Helical" evidence="4">
    <location>
        <begin position="68"/>
        <end position="98"/>
    </location>
</feature>
<dbReference type="RefSeq" id="WP_270687241.1">
    <property type="nucleotide sequence ID" value="NZ_JAQFWQ010000055.1"/>
</dbReference>
<proteinExistence type="predicted"/>
<dbReference type="SUPFAM" id="SSF55874">
    <property type="entry name" value="ATPase domain of HSP90 chaperone/DNA topoisomerase II/histidine kinase"/>
    <property type="match status" value="1"/>
</dbReference>
<gene>
    <name evidence="6" type="ORF">O4J56_18465</name>
</gene>
<dbReference type="InterPro" id="IPR050482">
    <property type="entry name" value="Sensor_HK_TwoCompSys"/>
</dbReference>
<dbReference type="Gene3D" id="1.20.5.1930">
    <property type="match status" value="1"/>
</dbReference>
<dbReference type="EMBL" id="JAQFWQ010000055">
    <property type="protein sequence ID" value="MDA2812634.1"/>
    <property type="molecule type" value="Genomic_DNA"/>
</dbReference>
<keyword evidence="1" id="KW-0808">Transferase</keyword>
<sequence length="375" mass="39602">MRRVPLEAWSGFAMLAVCVAIGVFVVIGSAGLRVPTAAWVLLFTMTIAAVLTTALVEDSRPALQRYTYAAAVVLGWCVLLTAPEAESLAIVLVVIAAFGSGVLPLRAVLGVAALNTAVIGIAWSDRGGDPSSWAFAVGMYLLIHVSAVLSVTAILREQRMRRELTEAHVELQAAGVLLEESARTAERLRISRDLHDLIGHQLTVLTLELEAARHREGERAREHVEQAGRVARDLLADVRSTVDALRSDPREGLAASLKRIGADAPGLDVAVEVADGVRPDEEQAEALVRAVKEIVTNTLRHADARELWIDVGLDGGTIRLTAADDGRGAAAPVPGNGLTGMRERFEALGGGAAFDGGGGSDGNGGFRVSAWTPVR</sequence>
<evidence type="ECO:0000256" key="4">
    <source>
        <dbReference type="SAM" id="Phobius"/>
    </source>
</evidence>
<evidence type="ECO:0000313" key="7">
    <source>
        <dbReference type="Proteomes" id="UP001527866"/>
    </source>
</evidence>
<feature type="transmembrane region" description="Helical" evidence="4">
    <location>
        <begin position="38"/>
        <end position="56"/>
    </location>
</feature>
<evidence type="ECO:0000256" key="2">
    <source>
        <dbReference type="ARBA" id="ARBA00022777"/>
    </source>
</evidence>
<keyword evidence="2 6" id="KW-0418">Kinase</keyword>
<dbReference type="InterPro" id="IPR036890">
    <property type="entry name" value="HATPase_C_sf"/>
</dbReference>
<keyword evidence="4" id="KW-0812">Transmembrane</keyword>
<keyword evidence="4" id="KW-1133">Transmembrane helix</keyword>
<feature type="transmembrane region" description="Helical" evidence="4">
    <location>
        <begin position="133"/>
        <end position="155"/>
    </location>
</feature>
<dbReference type="InterPro" id="IPR011712">
    <property type="entry name" value="Sig_transdc_His_kin_sub3_dim/P"/>
</dbReference>
<accession>A0ABT4U6R3</accession>
<dbReference type="Pfam" id="PF07730">
    <property type="entry name" value="HisKA_3"/>
    <property type="match status" value="1"/>
</dbReference>
<dbReference type="GO" id="GO:0016301">
    <property type="term" value="F:kinase activity"/>
    <property type="evidence" value="ECO:0007669"/>
    <property type="project" value="UniProtKB-KW"/>
</dbReference>
<dbReference type="Gene3D" id="3.30.565.10">
    <property type="entry name" value="Histidine kinase-like ATPase, C-terminal domain"/>
    <property type="match status" value="1"/>
</dbReference>
<keyword evidence="7" id="KW-1185">Reference proteome</keyword>
<reference evidence="6 7" key="1">
    <citation type="submission" date="2023-01" db="EMBL/GenBank/DDBJ databases">
        <title>Draft genome sequence of Nocardiopsis sp. RSe5-2 isolated from halophytes.</title>
        <authorList>
            <person name="Duangmal K."/>
            <person name="Chantavorakit T."/>
        </authorList>
    </citation>
    <scope>NUCLEOTIDE SEQUENCE [LARGE SCALE GENOMIC DNA]</scope>
    <source>
        <strain evidence="6 7">RSe5-2</strain>
    </source>
</reference>
<comment type="caution">
    <text evidence="6">The sequence shown here is derived from an EMBL/GenBank/DDBJ whole genome shotgun (WGS) entry which is preliminary data.</text>
</comment>
<keyword evidence="3" id="KW-0902">Two-component regulatory system</keyword>
<protein>
    <submittedName>
        <fullName evidence="6">Histidine kinase</fullName>
    </submittedName>
</protein>
<feature type="transmembrane region" description="Helical" evidence="4">
    <location>
        <begin position="12"/>
        <end position="32"/>
    </location>
</feature>
<evidence type="ECO:0000256" key="1">
    <source>
        <dbReference type="ARBA" id="ARBA00022679"/>
    </source>
</evidence>
<evidence type="ECO:0000256" key="3">
    <source>
        <dbReference type="ARBA" id="ARBA00023012"/>
    </source>
</evidence>
<feature type="domain" description="Signal transduction histidine kinase subgroup 3 dimerisation and phosphoacceptor" evidence="5">
    <location>
        <begin position="186"/>
        <end position="248"/>
    </location>
</feature>
<keyword evidence="4" id="KW-0472">Membrane</keyword>
<dbReference type="PANTHER" id="PTHR24421">
    <property type="entry name" value="NITRATE/NITRITE SENSOR PROTEIN NARX-RELATED"/>
    <property type="match status" value="1"/>
</dbReference>
<dbReference type="Proteomes" id="UP001527866">
    <property type="component" value="Unassembled WGS sequence"/>
</dbReference>
<name>A0ABT4U6R3_9ACTN</name>
<evidence type="ECO:0000313" key="6">
    <source>
        <dbReference type="EMBL" id="MDA2812634.1"/>
    </source>
</evidence>
<evidence type="ECO:0000259" key="5">
    <source>
        <dbReference type="Pfam" id="PF07730"/>
    </source>
</evidence>
<organism evidence="6 7">
    <name type="scientific">Nocardiopsis endophytica</name>
    <dbReference type="NCBI Taxonomy" id="3018445"/>
    <lineage>
        <taxon>Bacteria</taxon>
        <taxon>Bacillati</taxon>
        <taxon>Actinomycetota</taxon>
        <taxon>Actinomycetes</taxon>
        <taxon>Streptosporangiales</taxon>
        <taxon>Nocardiopsidaceae</taxon>
        <taxon>Nocardiopsis</taxon>
    </lineage>
</organism>